<dbReference type="OrthoDB" id="6500128at2759"/>
<dbReference type="InterPro" id="IPR027417">
    <property type="entry name" value="P-loop_NTPase"/>
</dbReference>
<feature type="transmembrane region" description="Helical" evidence="8">
    <location>
        <begin position="344"/>
        <end position="363"/>
    </location>
</feature>
<dbReference type="Gene3D" id="1.20.1560.10">
    <property type="entry name" value="ABC transporter type 1, transmembrane domain"/>
    <property type="match status" value="2"/>
</dbReference>
<evidence type="ECO:0000256" key="6">
    <source>
        <dbReference type="ARBA" id="ARBA00022989"/>
    </source>
</evidence>
<dbReference type="InterPro" id="IPR003439">
    <property type="entry name" value="ABC_transporter-like_ATP-bd"/>
</dbReference>
<dbReference type="PANTHER" id="PTHR24223">
    <property type="entry name" value="ATP-BINDING CASSETTE SUB-FAMILY C"/>
    <property type="match status" value="1"/>
</dbReference>
<comment type="subcellular location">
    <subcellularLocation>
        <location evidence="1">Membrane</location>
        <topology evidence="1">Multi-pass membrane protein</topology>
    </subcellularLocation>
</comment>
<keyword evidence="11" id="KW-1185">Reference proteome</keyword>
<dbReference type="SMART" id="SM00382">
    <property type="entry name" value="AAA"/>
    <property type="match status" value="2"/>
</dbReference>
<dbReference type="RefSeq" id="XP_625734.1">
    <property type="nucleotide sequence ID" value="XM_625734.1"/>
</dbReference>
<keyword evidence="6 8" id="KW-1133">Transmembrane helix</keyword>
<dbReference type="Gene3D" id="3.40.50.300">
    <property type="entry name" value="P-loop containing nucleotide triphosphate hydrolases"/>
    <property type="match status" value="2"/>
</dbReference>
<comment type="caution">
    <text evidence="10">The sequence shown here is derived from an EMBL/GenBank/DDBJ whole genome shotgun (WGS) entry which is preliminary data.</text>
</comment>
<evidence type="ECO:0000256" key="1">
    <source>
        <dbReference type="ARBA" id="ARBA00004141"/>
    </source>
</evidence>
<feature type="transmembrane region" description="Helical" evidence="8">
    <location>
        <begin position="827"/>
        <end position="849"/>
    </location>
</feature>
<dbReference type="PROSITE" id="PS50893">
    <property type="entry name" value="ABC_TRANSPORTER_2"/>
    <property type="match status" value="1"/>
</dbReference>
<reference evidence="10 11" key="1">
    <citation type="journal article" date="2004" name="Science">
        <title>Complete genome sequence of the apicomplexan, Cryptosporidium parvum.</title>
        <authorList>
            <person name="Abrahamsen M.S."/>
            <person name="Templeton T.J."/>
            <person name="Enomoto S."/>
            <person name="Abrahante J.E."/>
            <person name="Zhu G."/>
            <person name="Lancto C.A."/>
            <person name="Deng M."/>
            <person name="Liu C."/>
            <person name="Widmer G."/>
            <person name="Tzipori S."/>
            <person name="Buck G.A."/>
            <person name="Xu P."/>
            <person name="Bankier A.T."/>
            <person name="Dear P.H."/>
            <person name="Konfortov B.A."/>
            <person name="Spriggs H.F."/>
            <person name="Iyer L."/>
            <person name="Anantharaman V."/>
            <person name="Aravind L."/>
            <person name="Kapur V."/>
        </authorList>
    </citation>
    <scope>NUCLEOTIDE SEQUENCE [LARGE SCALE GENOMIC DNA]</scope>
    <source>
        <strain evidence="11">Iowa II</strain>
    </source>
</reference>
<feature type="transmembrane region" description="Helical" evidence="8">
    <location>
        <begin position="793"/>
        <end position="815"/>
    </location>
</feature>
<dbReference type="GeneID" id="3372613"/>
<dbReference type="GO" id="GO:0042626">
    <property type="term" value="F:ATPase-coupled transmembrane transporter activity"/>
    <property type="evidence" value="ECO:0007669"/>
    <property type="project" value="TreeGrafter"/>
</dbReference>
<feature type="transmembrane region" description="Helical" evidence="8">
    <location>
        <begin position="1052"/>
        <end position="1068"/>
    </location>
</feature>
<dbReference type="GO" id="GO:0016020">
    <property type="term" value="C:membrane"/>
    <property type="evidence" value="ECO:0007669"/>
    <property type="project" value="UniProtKB-SubCell"/>
</dbReference>
<feature type="transmembrane region" description="Helical" evidence="8">
    <location>
        <begin position="959"/>
        <end position="981"/>
    </location>
</feature>
<evidence type="ECO:0000256" key="8">
    <source>
        <dbReference type="SAM" id="Phobius"/>
    </source>
</evidence>
<dbReference type="InterPro" id="IPR017871">
    <property type="entry name" value="ABC_transporter-like_CS"/>
</dbReference>
<organism evidence="10 11">
    <name type="scientific">Cryptosporidium parvum (strain Iowa II)</name>
    <dbReference type="NCBI Taxonomy" id="353152"/>
    <lineage>
        <taxon>Eukaryota</taxon>
        <taxon>Sar</taxon>
        <taxon>Alveolata</taxon>
        <taxon>Apicomplexa</taxon>
        <taxon>Conoidasida</taxon>
        <taxon>Coccidia</taxon>
        <taxon>Eucoccidiorida</taxon>
        <taxon>Eimeriorina</taxon>
        <taxon>Cryptosporidiidae</taxon>
        <taxon>Cryptosporidium</taxon>
    </lineage>
</organism>
<dbReference type="GO" id="GO:0016887">
    <property type="term" value="F:ATP hydrolysis activity"/>
    <property type="evidence" value="ECO:0007669"/>
    <property type="project" value="InterPro"/>
</dbReference>
<dbReference type="KEGG" id="cpv:cgd4_1380"/>
<feature type="transmembrane region" description="Helical" evidence="8">
    <location>
        <begin position="934"/>
        <end position="953"/>
    </location>
</feature>
<dbReference type="STRING" id="353152.Q5CQB4"/>
<gene>
    <name evidence="10" type="ORF">cgd4_1380</name>
</gene>
<dbReference type="GO" id="GO:0005524">
    <property type="term" value="F:ATP binding"/>
    <property type="evidence" value="ECO:0007669"/>
    <property type="project" value="UniProtKB-KW"/>
</dbReference>
<dbReference type="OMA" id="DYCITRR"/>
<keyword evidence="5" id="KW-0067">ATP-binding</keyword>
<feature type="transmembrane region" description="Helical" evidence="8">
    <location>
        <begin position="855"/>
        <end position="878"/>
    </location>
</feature>
<dbReference type="SUPFAM" id="SSF52540">
    <property type="entry name" value="P-loop containing nucleoside triphosphate hydrolases"/>
    <property type="match status" value="3"/>
</dbReference>
<sequence>IFTQTFILNKMFKSFFDNILLLKAGKTAELLLIKERENREKQRGNIRSSEIPDEYKNEESINDIKILEKAFRDYDKLNYNDRKDIWTWFSVYLVILKTFRRFYGIYFLLFSINLAISYFVKFQAKEFFNFFVSETSSKLNWLNILPGLFLIILQLFSIILTTHCEYYNSWIHFKIQSAISGSSLLRFLECKKLKNKQGLCILDNNSSTEILSLYQNIILVDSEFTEFAVSNSINIILYPIHILISALVAHSVFGGTPLILCLIALFSCFTIAAITQYLSSMYKKPFLKAREERVEETTRILEQSKYLSVTQQLFPSIHNLIKRKRNVELHFNSLRKYVCMASEIFDNWITLSCTLVIGSYILYNKLPVAKASLMIIQSVWLIPTFYHPLNDIIFFVYYIIEGKISMERIAQFLFLTQNDPDQNINSNLNTGSNSIVSSIVLNNITFSRGKNVSPSVINLNLTLSPGTPCFVLGKILSGKSALLEGIAGFLFNSTACQNGQMNDVGAGGLFSIKLENGQVENVCEISSKILVGYVPQLIWILSGLPLSDLILCGGEYQEKLWQQVIYQCDLELDFLNWGVKSFDDAKRLVVTDKQFSAGQKVRLSIARAIYSCLSSNEKKPRVFLIDCVLNSLDPFVCKIVIERLFSKNGLLSDCISIIVIEPPILESVKQASSNNGFSYKVINMNNKVITSTEEVTVNCIQNSFEELVSFDSSIKERSNQVEADSREYLQKYKIPSNERMETTSRIDIKKNKFSYYYPTNYFYMFISGSKRFIQDIYSNKKDFSGSSIESYLMIFLLILPPIMVKLGESLLLIILREESIQLNWNSVVFFNSSTLGRFKAILFGIPSFFGHNVLSFWFSFYNTALIISMVSICFALLLEIRIGFRAARYFHNSLLLGYLGATSNSILRWFPLSFILNRLTNDQLHIDYCITRRIRFVIIILNSVIISVIPLIFGSANSLLTLIIIGLIGSSIYYFFIRYFINGCRSLRSCYISEYSPLVDTIQTIGKGKKCLTSTQVKEFFFKISVDRINSVLKPRFAQICLDAWFKMRIKILLTIPITLINIVLPYISSGQESSTRSILALAIATATGLAPLLSILVGYWTKLETELVSVERSRLYLAASREAGTEYLKCGIGVQQNVKSKGQVKIELENIKAQHSRLESQGNSNFDNSYLIGTKVTHVTSICGVTAKFSAGEIVGIVGRTGSGKTTLLDVLSNILLCANGRMTVTGLEKNNEKILDKLERIGFQFEDFDQEIIKSVIKFQEDLSHIAFLPLEIYFPKNGNIRDMIDPLNEYELDDIKSALNICGFGSYLERSDSLNLESELTECDQESALLNENNTIQRFLETKLDETGFGILQMRMLLFVNFFLKREKLRILLVDEPPVVLRNQMGSRKLLNKRTDKENFNENLGNTNRSGCILSSVINQYFKHCITFIVSHDIRSLQYVNRVLVLSSGKIVRDTQIDHNSFTNSELFSFVKTNMG</sequence>
<evidence type="ECO:0000256" key="2">
    <source>
        <dbReference type="ARBA" id="ARBA00009726"/>
    </source>
</evidence>
<evidence type="ECO:0000256" key="5">
    <source>
        <dbReference type="ARBA" id="ARBA00022840"/>
    </source>
</evidence>
<accession>Q5CQB4</accession>
<evidence type="ECO:0000256" key="3">
    <source>
        <dbReference type="ARBA" id="ARBA00022692"/>
    </source>
</evidence>
<dbReference type="InterPro" id="IPR050173">
    <property type="entry name" value="ABC_transporter_C-like"/>
</dbReference>
<dbReference type="EMBL" id="AAEE01000009">
    <property type="protein sequence ID" value="EAK87713.1"/>
    <property type="molecule type" value="Genomic_DNA"/>
</dbReference>
<dbReference type="Pfam" id="PF00005">
    <property type="entry name" value="ABC_tran"/>
    <property type="match status" value="2"/>
</dbReference>
<evidence type="ECO:0000313" key="10">
    <source>
        <dbReference type="EMBL" id="EAK87713.1"/>
    </source>
</evidence>
<dbReference type="InterPro" id="IPR003593">
    <property type="entry name" value="AAA+_ATPase"/>
</dbReference>
<dbReference type="SUPFAM" id="SSF90123">
    <property type="entry name" value="ABC transporter transmembrane region"/>
    <property type="match status" value="2"/>
</dbReference>
<feature type="transmembrane region" description="Helical" evidence="8">
    <location>
        <begin position="140"/>
        <end position="160"/>
    </location>
</feature>
<protein>
    <submittedName>
        <fullName evidence="10">Putative ABC transporter with two AAA domains and 14 transmembrane regions</fullName>
    </submittedName>
</protein>
<keyword evidence="3 8" id="KW-0812">Transmembrane</keyword>
<keyword evidence="7 8" id="KW-0472">Membrane</keyword>
<dbReference type="InParanoid" id="Q5CQB4"/>
<feature type="non-terminal residue" evidence="10">
    <location>
        <position position="1"/>
    </location>
</feature>
<proteinExistence type="inferred from homology"/>
<comment type="similarity">
    <text evidence="2">Belongs to the ABC transporter superfamily. ABCC family. Conjugate transporter (TC 3.A.1.208) subfamily.</text>
</comment>
<feature type="transmembrane region" description="Helical" evidence="8">
    <location>
        <begin position="1080"/>
        <end position="1101"/>
    </location>
</feature>
<feature type="transmembrane region" description="Helical" evidence="8">
    <location>
        <begin position="235"/>
        <end position="253"/>
    </location>
</feature>
<dbReference type="InterPro" id="IPR036640">
    <property type="entry name" value="ABC1_TM_sf"/>
</dbReference>
<feature type="domain" description="ABC transporter" evidence="9">
    <location>
        <begin position="1147"/>
        <end position="1476"/>
    </location>
</feature>
<dbReference type="PROSITE" id="PS00211">
    <property type="entry name" value="ABC_TRANSPORTER_1"/>
    <property type="match status" value="1"/>
</dbReference>
<feature type="transmembrane region" description="Helical" evidence="8">
    <location>
        <begin position="375"/>
        <end position="400"/>
    </location>
</feature>
<dbReference type="PANTHER" id="PTHR24223:SF456">
    <property type="entry name" value="MULTIDRUG RESISTANCE-ASSOCIATED PROTEIN LETHAL(2)03659"/>
    <property type="match status" value="1"/>
</dbReference>
<name>Q5CQB4_CRYPI</name>
<evidence type="ECO:0000259" key="9">
    <source>
        <dbReference type="PROSITE" id="PS50893"/>
    </source>
</evidence>
<keyword evidence="4" id="KW-0547">Nucleotide-binding</keyword>
<evidence type="ECO:0000256" key="7">
    <source>
        <dbReference type="ARBA" id="ARBA00023136"/>
    </source>
</evidence>
<feature type="transmembrane region" description="Helical" evidence="8">
    <location>
        <begin position="755"/>
        <end position="773"/>
    </location>
</feature>
<feature type="transmembrane region" description="Helical" evidence="8">
    <location>
        <begin position="102"/>
        <end position="120"/>
    </location>
</feature>
<evidence type="ECO:0000256" key="4">
    <source>
        <dbReference type="ARBA" id="ARBA00022741"/>
    </source>
</evidence>
<evidence type="ECO:0000313" key="11">
    <source>
        <dbReference type="Proteomes" id="UP000006726"/>
    </source>
</evidence>
<feature type="transmembrane region" description="Helical" evidence="8">
    <location>
        <begin position="259"/>
        <end position="278"/>
    </location>
</feature>
<dbReference type="Proteomes" id="UP000006726">
    <property type="component" value="Chromosome 4"/>
</dbReference>